<dbReference type="OrthoDB" id="4552598at2"/>
<feature type="transmembrane region" description="Helical" evidence="1">
    <location>
        <begin position="121"/>
        <end position="141"/>
    </location>
</feature>
<keyword evidence="1" id="KW-0472">Membrane</keyword>
<evidence type="ECO:0000313" key="4">
    <source>
        <dbReference type="Proteomes" id="UP000190637"/>
    </source>
</evidence>
<feature type="transmembrane region" description="Helical" evidence="1">
    <location>
        <begin position="79"/>
        <end position="101"/>
    </location>
</feature>
<feature type="transmembrane region" description="Helical" evidence="1">
    <location>
        <begin position="203"/>
        <end position="232"/>
    </location>
</feature>
<name>A0A1T4RMF7_9ACTN</name>
<feature type="transmembrane region" description="Helical" evidence="1">
    <location>
        <begin position="252"/>
        <end position="275"/>
    </location>
</feature>
<accession>A0A1T4RMF7</accession>
<gene>
    <name evidence="3" type="ORF">SAMN02745673_02808</name>
</gene>
<reference evidence="3 4" key="1">
    <citation type="submission" date="2017-02" db="EMBL/GenBank/DDBJ databases">
        <authorList>
            <person name="Peterson S.W."/>
        </authorList>
    </citation>
    <scope>NUCLEOTIDE SEQUENCE [LARGE SCALE GENOMIC DNA]</scope>
    <source>
        <strain evidence="3 4">DSM 45154</strain>
    </source>
</reference>
<feature type="domain" description="DUF1206" evidence="2">
    <location>
        <begin position="209"/>
        <end position="277"/>
    </location>
</feature>
<evidence type="ECO:0000259" key="2">
    <source>
        <dbReference type="Pfam" id="PF06724"/>
    </source>
</evidence>
<proteinExistence type="predicted"/>
<dbReference type="AlphaFoldDB" id="A0A1T4RMF7"/>
<feature type="transmembrane region" description="Helical" evidence="1">
    <location>
        <begin position="161"/>
        <end position="182"/>
    </location>
</feature>
<feature type="domain" description="DUF1206" evidence="2">
    <location>
        <begin position="33"/>
        <end position="100"/>
    </location>
</feature>
<keyword evidence="1" id="KW-0812">Transmembrane</keyword>
<dbReference type="RefSeq" id="WP_078762127.1">
    <property type="nucleotide sequence ID" value="NZ_FUWS01000007.1"/>
</dbReference>
<dbReference type="EMBL" id="FUWS01000007">
    <property type="protein sequence ID" value="SKA17195.1"/>
    <property type="molecule type" value="Genomic_DNA"/>
</dbReference>
<dbReference type="Proteomes" id="UP000190637">
    <property type="component" value="Unassembled WGS sequence"/>
</dbReference>
<dbReference type="Pfam" id="PF06724">
    <property type="entry name" value="DUF1206"/>
    <property type="match status" value="3"/>
</dbReference>
<feature type="domain" description="DUF1206" evidence="2">
    <location>
        <begin position="116"/>
        <end position="184"/>
    </location>
</feature>
<protein>
    <recommendedName>
        <fullName evidence="2">DUF1206 domain-containing protein</fullName>
    </recommendedName>
</protein>
<organism evidence="3 4">
    <name type="scientific">Marinactinospora thermotolerans DSM 45154</name>
    <dbReference type="NCBI Taxonomy" id="1122192"/>
    <lineage>
        <taxon>Bacteria</taxon>
        <taxon>Bacillati</taxon>
        <taxon>Actinomycetota</taxon>
        <taxon>Actinomycetes</taxon>
        <taxon>Streptosporangiales</taxon>
        <taxon>Nocardiopsidaceae</taxon>
        <taxon>Marinactinospora</taxon>
    </lineage>
</organism>
<dbReference type="InterPro" id="IPR009597">
    <property type="entry name" value="DUF1206"/>
</dbReference>
<keyword evidence="4" id="KW-1185">Reference proteome</keyword>
<evidence type="ECO:0000313" key="3">
    <source>
        <dbReference type="EMBL" id="SKA17195.1"/>
    </source>
</evidence>
<sequence>MTAADGGRAAKRRARAAGREAADSTWLLRLARVGLAAKGLLYLLIGWLAVRIGFEGGGSREADNAGALQLVAGTPGGTVVLWAAVAGLAGLAVWQLLIALVGGRYGERGAGERLACAGRTVLYAALCVTVASVLVGGGTGSQDARSQTLTARIMELPAGRLLVGAVGVGLVVAGVVFVWIGVTRRFGRDLRTGAIPKEARPVVTVLGVAGNTTKGVVVAAAGALVCWAAIAFDPDRAQGLDGTLRTFAETPAGPWLLVAVALGVCVYGLYCFCVARWPRA</sequence>
<dbReference type="STRING" id="1122192.SAMN02745673_02808"/>
<evidence type="ECO:0000256" key="1">
    <source>
        <dbReference type="SAM" id="Phobius"/>
    </source>
</evidence>
<keyword evidence="1" id="KW-1133">Transmembrane helix</keyword>
<feature type="transmembrane region" description="Helical" evidence="1">
    <location>
        <begin position="35"/>
        <end position="54"/>
    </location>
</feature>